<dbReference type="GO" id="GO:0043023">
    <property type="term" value="F:ribosomal large subunit binding"/>
    <property type="evidence" value="ECO:0007669"/>
    <property type="project" value="TreeGrafter"/>
</dbReference>
<dbReference type="AlphaFoldDB" id="A0A2N3I9Y5"/>
<feature type="coiled-coil region" evidence="1">
    <location>
        <begin position="144"/>
        <end position="171"/>
    </location>
</feature>
<dbReference type="Pfam" id="PF05833">
    <property type="entry name" value="NFACT_N"/>
    <property type="match status" value="1"/>
</dbReference>
<dbReference type="Proteomes" id="UP000233387">
    <property type="component" value="Unassembled WGS sequence"/>
</dbReference>
<organism evidence="3 4">
    <name type="scientific">Raineya orbicola</name>
    <dbReference type="NCBI Taxonomy" id="2016530"/>
    <lineage>
        <taxon>Bacteria</taxon>
        <taxon>Pseudomonadati</taxon>
        <taxon>Bacteroidota</taxon>
        <taxon>Cytophagia</taxon>
        <taxon>Cytophagales</taxon>
        <taxon>Raineyaceae</taxon>
        <taxon>Raineya</taxon>
    </lineage>
</organism>
<feature type="coiled-coil region" evidence="1">
    <location>
        <begin position="220"/>
        <end position="281"/>
    </location>
</feature>
<comment type="caution">
    <text evidence="3">The sequence shown here is derived from an EMBL/GenBank/DDBJ whole genome shotgun (WGS) entry which is preliminary data.</text>
</comment>
<protein>
    <submittedName>
        <fullName evidence="3">Fibronectin-binding protein A N-terminus (FbpA)</fullName>
    </submittedName>
</protein>
<dbReference type="GO" id="GO:1990112">
    <property type="term" value="C:RQC complex"/>
    <property type="evidence" value="ECO:0007669"/>
    <property type="project" value="TreeGrafter"/>
</dbReference>
<feature type="domain" description="NFACT RNA-binding" evidence="2">
    <location>
        <begin position="293"/>
        <end position="391"/>
    </location>
</feature>
<keyword evidence="1" id="KW-0175">Coiled coil</keyword>
<proteinExistence type="predicted"/>
<keyword evidence="4" id="KW-1185">Reference proteome</keyword>
<evidence type="ECO:0000313" key="4">
    <source>
        <dbReference type="Proteomes" id="UP000233387"/>
    </source>
</evidence>
<reference evidence="3 4" key="1">
    <citation type="submission" date="2017-06" db="EMBL/GenBank/DDBJ databases">
        <title>Raineya orbicola gen. nov., sp. nov. a slightly thermophilic bacterium of the phylum Bacteroidetes and the description of Raineyaceae fam. nov.</title>
        <authorList>
            <person name="Albuquerque L."/>
            <person name="Polonia A.R.M."/>
            <person name="Barroso C."/>
            <person name="Froufe H.J.C."/>
            <person name="Lage O."/>
            <person name="Lobo-Da-Cunha A."/>
            <person name="Egas C."/>
            <person name="Da Costa M.S."/>
        </authorList>
    </citation>
    <scope>NUCLEOTIDE SEQUENCE [LARGE SCALE GENOMIC DNA]</scope>
    <source>
        <strain evidence="3 4">SPSPC-11</strain>
    </source>
</reference>
<dbReference type="InterPro" id="IPR008532">
    <property type="entry name" value="NFACT_RNA-bd"/>
</dbReference>
<accession>A0A2N3I9Y5</accession>
<dbReference type="Pfam" id="PF05670">
    <property type="entry name" value="NFACT-R_1"/>
    <property type="match status" value="1"/>
</dbReference>
<evidence type="ECO:0000256" key="1">
    <source>
        <dbReference type="SAM" id="Coils"/>
    </source>
</evidence>
<evidence type="ECO:0000259" key="2">
    <source>
        <dbReference type="Pfam" id="PF05670"/>
    </source>
</evidence>
<dbReference type="GO" id="GO:0072344">
    <property type="term" value="P:rescue of stalled ribosome"/>
    <property type="evidence" value="ECO:0007669"/>
    <property type="project" value="TreeGrafter"/>
</dbReference>
<dbReference type="PANTHER" id="PTHR15239:SF6">
    <property type="entry name" value="RIBOSOME QUALITY CONTROL COMPLEX SUBUNIT NEMF"/>
    <property type="match status" value="1"/>
</dbReference>
<dbReference type="EMBL" id="NKXO01000039">
    <property type="protein sequence ID" value="PKQ67053.1"/>
    <property type="molecule type" value="Genomic_DNA"/>
</dbReference>
<name>A0A2N3I9Y5_9BACT</name>
<dbReference type="InterPro" id="IPR051608">
    <property type="entry name" value="RQC_Subunit_NEMF"/>
</dbReference>
<gene>
    <name evidence="3" type="ORF">Rain11_2216</name>
</gene>
<dbReference type="GO" id="GO:0000049">
    <property type="term" value="F:tRNA binding"/>
    <property type="evidence" value="ECO:0007669"/>
    <property type="project" value="TreeGrafter"/>
</dbReference>
<dbReference type="PANTHER" id="PTHR15239">
    <property type="entry name" value="NUCLEAR EXPORT MEDIATOR FACTOR NEMF"/>
    <property type="match status" value="1"/>
</dbReference>
<sequence>MYGNRANILLFENDDVLDIFHKKLQNDWNLKLSALAKPIEQTWENFCLQNFNLKAIFPTFDKHLLAQSQADTPEMLWEKAFALHQKLFEPQFFVGTYQHLPALSLLEGILENEKQFLSAIEALNEFYYAYARVSQFSKEHLQAIRQVEKLLEKTENYLQKTYQKLQELEESKNLEKIGHILMAHLHEIPEKAESITLTDFYTDKPITIKLKPELSPQKNAEWYYKKAKNQKIEIAKLEENLQARELYKDVLKNHLEKIRQIRNLKDLRNYLKENKLDLQEEKSSETIPFKVFQVEGFTILVGKNAQNNDLLTQKYAYKEDLWLHAKDVSGSHVIIKYQAGKNFPKPVIEKAAQIAAYFSKRRNETFCPVIVTPKKFIRKTKDLEAGEVIVEKETVIMVEPTCPEKLL</sequence>
<evidence type="ECO:0000313" key="3">
    <source>
        <dbReference type="EMBL" id="PKQ67053.1"/>
    </source>
</evidence>